<keyword evidence="1" id="KW-0472">Membrane</keyword>
<organism evidence="2">
    <name type="scientific">marine sediment metagenome</name>
    <dbReference type="NCBI Taxonomy" id="412755"/>
    <lineage>
        <taxon>unclassified sequences</taxon>
        <taxon>metagenomes</taxon>
        <taxon>ecological metagenomes</taxon>
    </lineage>
</organism>
<proteinExistence type="predicted"/>
<dbReference type="AlphaFoldDB" id="A0A0F8Z9R7"/>
<keyword evidence="1" id="KW-0812">Transmembrane</keyword>
<evidence type="ECO:0000256" key="1">
    <source>
        <dbReference type="SAM" id="Phobius"/>
    </source>
</evidence>
<feature type="transmembrane region" description="Helical" evidence="1">
    <location>
        <begin position="6"/>
        <end position="29"/>
    </location>
</feature>
<comment type="caution">
    <text evidence="2">The sequence shown here is derived from an EMBL/GenBank/DDBJ whole genome shotgun (WGS) entry which is preliminary data.</text>
</comment>
<gene>
    <name evidence="2" type="ORF">LCGC14_2722740</name>
</gene>
<reference evidence="2" key="1">
    <citation type="journal article" date="2015" name="Nature">
        <title>Complex archaea that bridge the gap between prokaryotes and eukaryotes.</title>
        <authorList>
            <person name="Spang A."/>
            <person name="Saw J.H."/>
            <person name="Jorgensen S.L."/>
            <person name="Zaremba-Niedzwiedzka K."/>
            <person name="Martijn J."/>
            <person name="Lind A.E."/>
            <person name="van Eijk R."/>
            <person name="Schleper C."/>
            <person name="Guy L."/>
            <person name="Ettema T.J."/>
        </authorList>
    </citation>
    <scope>NUCLEOTIDE SEQUENCE</scope>
</reference>
<sequence>MKGWILANIMSLLNLLALIAISIFGRNWVNKKNEEIKSLYSKEQFIHKLQFEKEFKIYLNLWEKLISLKNSAELVTLHDALKTKGEHKKEIEGQIIIKLIDDINNVKRTTENNRPFYDEEIYNNALKIIESTKTFVGRSEDLGKEKIEHLLKLVKSESQIYKIIDSIEKAIRKRIRNIGEAKLIG</sequence>
<evidence type="ECO:0000313" key="2">
    <source>
        <dbReference type="EMBL" id="KKK90463.1"/>
    </source>
</evidence>
<dbReference type="EMBL" id="LAZR01049093">
    <property type="protein sequence ID" value="KKK90463.1"/>
    <property type="molecule type" value="Genomic_DNA"/>
</dbReference>
<accession>A0A0F8Z9R7</accession>
<name>A0A0F8Z9R7_9ZZZZ</name>
<protein>
    <submittedName>
        <fullName evidence="2">Uncharacterized protein</fullName>
    </submittedName>
</protein>
<keyword evidence="1" id="KW-1133">Transmembrane helix</keyword>